<evidence type="ECO:0000256" key="1">
    <source>
        <dbReference type="SAM" id="SignalP"/>
    </source>
</evidence>
<dbReference type="Proteomes" id="UP000606786">
    <property type="component" value="Unassembled WGS sequence"/>
</dbReference>
<gene>
    <name evidence="2" type="ORF">CCAP1982_LOCUS3068</name>
</gene>
<dbReference type="EMBL" id="CAJHJT010000001">
    <property type="protein sequence ID" value="CAD6994311.1"/>
    <property type="molecule type" value="Genomic_DNA"/>
</dbReference>
<reference evidence="2" key="1">
    <citation type="submission" date="2020-11" db="EMBL/GenBank/DDBJ databases">
        <authorList>
            <person name="Whitehead M."/>
        </authorList>
    </citation>
    <scope>NUCLEOTIDE SEQUENCE</scope>
    <source>
        <strain evidence="2">EGII</strain>
    </source>
</reference>
<proteinExistence type="predicted"/>
<keyword evidence="1" id="KW-0732">Signal</keyword>
<accession>A0A811U6A6</accession>
<protein>
    <submittedName>
        <fullName evidence="2">(Mediterranean fruit fly) hypothetical protein</fullName>
    </submittedName>
</protein>
<evidence type="ECO:0000313" key="3">
    <source>
        <dbReference type="Proteomes" id="UP000606786"/>
    </source>
</evidence>
<keyword evidence="3" id="KW-1185">Reference proteome</keyword>
<sequence length="57" mass="6154">MMLVVILARLLVKPGSIAESSCELYSAVSDSLSQAIPMWSVIDSTRCTLCSSYKGEL</sequence>
<name>A0A811U6A6_CERCA</name>
<evidence type="ECO:0000313" key="2">
    <source>
        <dbReference type="EMBL" id="CAD6994311.1"/>
    </source>
</evidence>
<feature type="chain" id="PRO_5032718898" evidence="1">
    <location>
        <begin position="19"/>
        <end position="57"/>
    </location>
</feature>
<organism evidence="2 3">
    <name type="scientific">Ceratitis capitata</name>
    <name type="common">Mediterranean fruit fly</name>
    <name type="synonym">Tephritis capitata</name>
    <dbReference type="NCBI Taxonomy" id="7213"/>
    <lineage>
        <taxon>Eukaryota</taxon>
        <taxon>Metazoa</taxon>
        <taxon>Ecdysozoa</taxon>
        <taxon>Arthropoda</taxon>
        <taxon>Hexapoda</taxon>
        <taxon>Insecta</taxon>
        <taxon>Pterygota</taxon>
        <taxon>Neoptera</taxon>
        <taxon>Endopterygota</taxon>
        <taxon>Diptera</taxon>
        <taxon>Brachycera</taxon>
        <taxon>Muscomorpha</taxon>
        <taxon>Tephritoidea</taxon>
        <taxon>Tephritidae</taxon>
        <taxon>Ceratitis</taxon>
        <taxon>Ceratitis</taxon>
    </lineage>
</organism>
<comment type="caution">
    <text evidence="2">The sequence shown here is derived from an EMBL/GenBank/DDBJ whole genome shotgun (WGS) entry which is preliminary data.</text>
</comment>
<dbReference type="AlphaFoldDB" id="A0A811U6A6"/>
<feature type="signal peptide" evidence="1">
    <location>
        <begin position="1"/>
        <end position="18"/>
    </location>
</feature>